<sequence length="72" mass="8020">MNQPDQYSDCRLLHRLPIRQAALCQSQLRNVVRGNREAVGWADNTTTNRSLLTKNVTGNEAGLTCLPKAINL</sequence>
<dbReference type="AlphaFoldDB" id="A0ABD0LAC2"/>
<dbReference type="Proteomes" id="UP001519460">
    <property type="component" value="Unassembled WGS sequence"/>
</dbReference>
<evidence type="ECO:0000313" key="1">
    <source>
        <dbReference type="EMBL" id="KAK7496313.1"/>
    </source>
</evidence>
<name>A0ABD0LAC2_9CAEN</name>
<keyword evidence="2" id="KW-1185">Reference proteome</keyword>
<proteinExistence type="predicted"/>
<organism evidence="1 2">
    <name type="scientific">Batillaria attramentaria</name>
    <dbReference type="NCBI Taxonomy" id="370345"/>
    <lineage>
        <taxon>Eukaryota</taxon>
        <taxon>Metazoa</taxon>
        <taxon>Spiralia</taxon>
        <taxon>Lophotrochozoa</taxon>
        <taxon>Mollusca</taxon>
        <taxon>Gastropoda</taxon>
        <taxon>Caenogastropoda</taxon>
        <taxon>Sorbeoconcha</taxon>
        <taxon>Cerithioidea</taxon>
        <taxon>Batillariidae</taxon>
        <taxon>Batillaria</taxon>
    </lineage>
</organism>
<evidence type="ECO:0000313" key="2">
    <source>
        <dbReference type="Proteomes" id="UP001519460"/>
    </source>
</evidence>
<comment type="caution">
    <text evidence="1">The sequence shown here is derived from an EMBL/GenBank/DDBJ whole genome shotgun (WGS) entry which is preliminary data.</text>
</comment>
<reference evidence="1 2" key="1">
    <citation type="journal article" date="2023" name="Sci. Data">
        <title>Genome assembly of the Korean intertidal mud-creeper Batillaria attramentaria.</title>
        <authorList>
            <person name="Patra A.K."/>
            <person name="Ho P.T."/>
            <person name="Jun S."/>
            <person name="Lee S.J."/>
            <person name="Kim Y."/>
            <person name="Won Y.J."/>
        </authorList>
    </citation>
    <scope>NUCLEOTIDE SEQUENCE [LARGE SCALE GENOMIC DNA]</scope>
    <source>
        <strain evidence="1">Wonlab-2016</strain>
    </source>
</reference>
<gene>
    <name evidence="1" type="ORF">BaRGS_00012478</name>
</gene>
<protein>
    <submittedName>
        <fullName evidence="1">Uncharacterized protein</fullName>
    </submittedName>
</protein>
<accession>A0ABD0LAC2</accession>
<dbReference type="EMBL" id="JACVVK020000068">
    <property type="protein sequence ID" value="KAK7496313.1"/>
    <property type="molecule type" value="Genomic_DNA"/>
</dbReference>